<dbReference type="SUPFAM" id="SSF46946">
    <property type="entry name" value="S13-like H2TH domain"/>
    <property type="match status" value="1"/>
</dbReference>
<evidence type="ECO:0000259" key="16">
    <source>
        <dbReference type="PROSITE" id="PS51066"/>
    </source>
</evidence>
<dbReference type="Gene3D" id="1.10.8.50">
    <property type="match status" value="1"/>
</dbReference>
<name>C6HVP0_9BACT</name>
<evidence type="ECO:0000256" key="15">
    <source>
        <dbReference type="PROSITE-ProRule" id="PRU00391"/>
    </source>
</evidence>
<dbReference type="GO" id="GO:0003684">
    <property type="term" value="F:damaged DNA binding"/>
    <property type="evidence" value="ECO:0007669"/>
    <property type="project" value="InterPro"/>
</dbReference>
<evidence type="ECO:0000256" key="3">
    <source>
        <dbReference type="ARBA" id="ARBA00009409"/>
    </source>
</evidence>
<keyword evidence="13" id="KW-0326">Glycosidase</keyword>
<dbReference type="SMART" id="SM01232">
    <property type="entry name" value="H2TH"/>
    <property type="match status" value="1"/>
</dbReference>
<dbReference type="SUPFAM" id="SSF57716">
    <property type="entry name" value="Glucocorticoid receptor-like (DNA-binding domain)"/>
    <property type="match status" value="1"/>
</dbReference>
<keyword evidence="5" id="KW-0227">DNA damage</keyword>
<dbReference type="GO" id="GO:0006284">
    <property type="term" value="P:base-excision repair"/>
    <property type="evidence" value="ECO:0007669"/>
    <property type="project" value="InterPro"/>
</dbReference>
<dbReference type="Pfam" id="PF01149">
    <property type="entry name" value="Fapy_DNA_glyco"/>
    <property type="match status" value="1"/>
</dbReference>
<evidence type="ECO:0000259" key="17">
    <source>
        <dbReference type="PROSITE" id="PS51068"/>
    </source>
</evidence>
<keyword evidence="4" id="KW-0479">Metal-binding</keyword>
<reference evidence="18 19" key="1">
    <citation type="journal article" date="2009" name="Appl. Environ. Microbiol.">
        <title>Community genomic and proteomic analyses of chemoautotrophic iron-oxidizing "Leptospirillum rubarum" (Group II) and "Leptospirillum ferrodiazotrophum" (Group III) bacteria in acid mine drainage biofilms.</title>
        <authorList>
            <person name="Goltsman D.S."/>
            <person name="Denef V.J."/>
            <person name="Singer S.W."/>
            <person name="VerBerkmoes N.C."/>
            <person name="Lefsrud M."/>
            <person name="Mueller R.S."/>
            <person name="Dick G.J."/>
            <person name="Sun C.L."/>
            <person name="Wheeler K.E."/>
            <person name="Zemla A."/>
            <person name="Baker B.J."/>
            <person name="Hauser L."/>
            <person name="Land M."/>
            <person name="Shah M.B."/>
            <person name="Thelen M.P."/>
            <person name="Hettich R.L."/>
            <person name="Banfield J.F."/>
        </authorList>
    </citation>
    <scope>NUCLEOTIDE SEQUENCE [LARGE SCALE GENOMIC DNA]</scope>
</reference>
<dbReference type="InterPro" id="IPR010979">
    <property type="entry name" value="Ribosomal_uS13-like_H2TH"/>
</dbReference>
<evidence type="ECO:0000256" key="13">
    <source>
        <dbReference type="ARBA" id="ARBA00023295"/>
    </source>
</evidence>
<dbReference type="GO" id="GO:0034039">
    <property type="term" value="F:8-oxo-7,8-dihydroguanine DNA N-glycosylase activity"/>
    <property type="evidence" value="ECO:0007669"/>
    <property type="project" value="TreeGrafter"/>
</dbReference>
<protein>
    <submittedName>
        <fullName evidence="18">Formamidopyrimidine DNA-glycosylase</fullName>
    </submittedName>
</protein>
<dbReference type="SMART" id="SM00898">
    <property type="entry name" value="Fapy_DNA_glyco"/>
    <property type="match status" value="1"/>
</dbReference>
<dbReference type="GO" id="GO:0008270">
    <property type="term" value="F:zinc ion binding"/>
    <property type="evidence" value="ECO:0007669"/>
    <property type="project" value="UniProtKB-KW"/>
</dbReference>
<dbReference type="PANTHER" id="PTHR22993:SF9">
    <property type="entry name" value="FORMAMIDOPYRIMIDINE-DNA GLYCOSYLASE"/>
    <property type="match status" value="1"/>
</dbReference>
<keyword evidence="19" id="KW-1185">Reference proteome</keyword>
<comment type="catalytic activity">
    <reaction evidence="1">
        <text>Hydrolysis of DNA containing ring-opened 7-methylguanine residues, releasing 2,6-diamino-4-hydroxy-5-(N-methyl)formamidopyrimidine.</text>
        <dbReference type="EC" id="3.2.2.23"/>
    </reaction>
</comment>
<dbReference type="PANTHER" id="PTHR22993">
    <property type="entry name" value="FORMAMIDOPYRIMIDINE-DNA GLYCOSYLASE"/>
    <property type="match status" value="1"/>
</dbReference>
<comment type="cofactor">
    <cofactor evidence="2">
        <name>Zn(2+)</name>
        <dbReference type="ChEBI" id="CHEBI:29105"/>
    </cofactor>
</comment>
<keyword evidence="8" id="KW-0862">Zinc</keyword>
<dbReference type="FunFam" id="1.10.8.50:FF:000003">
    <property type="entry name" value="Formamidopyrimidine-DNA glycosylase"/>
    <property type="match status" value="1"/>
</dbReference>
<keyword evidence="11" id="KW-0456">Lyase</keyword>
<evidence type="ECO:0000256" key="7">
    <source>
        <dbReference type="ARBA" id="ARBA00022801"/>
    </source>
</evidence>
<dbReference type="SUPFAM" id="SSF81624">
    <property type="entry name" value="N-terminal domain of MutM-like DNA repair proteins"/>
    <property type="match status" value="1"/>
</dbReference>
<evidence type="ECO:0000256" key="11">
    <source>
        <dbReference type="ARBA" id="ARBA00023239"/>
    </source>
</evidence>
<comment type="catalytic activity">
    <reaction evidence="14">
        <text>2'-deoxyribonucleotide-(2'-deoxyribose 5'-phosphate)-2'-deoxyribonucleotide-DNA = a 3'-end 2'-deoxyribonucleotide-(2,3-dehydro-2,3-deoxyribose 5'-phosphate)-DNA + a 5'-end 5'-phospho-2'-deoxyribonucleoside-DNA + H(+)</text>
        <dbReference type="Rhea" id="RHEA:66592"/>
        <dbReference type="Rhea" id="RHEA-COMP:13180"/>
        <dbReference type="Rhea" id="RHEA-COMP:16897"/>
        <dbReference type="Rhea" id="RHEA-COMP:17067"/>
        <dbReference type="ChEBI" id="CHEBI:15378"/>
        <dbReference type="ChEBI" id="CHEBI:136412"/>
        <dbReference type="ChEBI" id="CHEBI:157695"/>
        <dbReference type="ChEBI" id="CHEBI:167181"/>
        <dbReference type="EC" id="4.2.99.18"/>
    </reaction>
</comment>
<sequence length="279" mass="30586">MPELPEVETTRRAILPVFTGRRIASITPLREDIWATGRRPPRGPFTGGEIVRRGKTLIFSLIPDKADRSSPPIFLLSRFGMSGRWDRRHQGSRPAPHTHLELLIPEEGVILAWSDPRRFGRLEISPSPDESRLLAGTGPDALSLDGPSLFEIFRPLATPLRKALTNPALLAGIGNIYMAEILFDAGLSPFRPAGSLSLAEACRLSQSLHRILSSAIDSGGSTIHSYRQEDGSPGGYQKFHAVYGREGSPCRRCGLPLQRTTVEARSLYYCALCQPLAAP</sequence>
<evidence type="ECO:0000256" key="4">
    <source>
        <dbReference type="ARBA" id="ARBA00022723"/>
    </source>
</evidence>
<evidence type="ECO:0000313" key="18">
    <source>
        <dbReference type="EMBL" id="EES53337.1"/>
    </source>
</evidence>
<dbReference type="GO" id="GO:0140078">
    <property type="term" value="F:class I DNA-(apurinic or apyrimidinic site) endonuclease activity"/>
    <property type="evidence" value="ECO:0007669"/>
    <property type="project" value="UniProtKB-EC"/>
</dbReference>
<dbReference type="InterPro" id="IPR010663">
    <property type="entry name" value="Znf_FPG/IleRS"/>
</dbReference>
<evidence type="ECO:0000313" key="19">
    <source>
        <dbReference type="Proteomes" id="UP000009374"/>
    </source>
</evidence>
<evidence type="ECO:0000256" key="6">
    <source>
        <dbReference type="ARBA" id="ARBA00022771"/>
    </source>
</evidence>
<accession>C6HVP0</accession>
<keyword evidence="6 15" id="KW-0863">Zinc-finger</keyword>
<keyword evidence="12" id="KW-0511">Multifunctional enzyme</keyword>
<dbReference type="InterPro" id="IPR000214">
    <property type="entry name" value="Znf_DNA_glyclase/AP_lyase"/>
</dbReference>
<keyword evidence="10" id="KW-0234">DNA repair</keyword>
<comment type="similarity">
    <text evidence="3">Belongs to the FPG family.</text>
</comment>
<feature type="domain" description="FPG-type" evidence="16">
    <location>
        <begin position="241"/>
        <end position="275"/>
    </location>
</feature>
<evidence type="ECO:0000256" key="5">
    <source>
        <dbReference type="ARBA" id="ARBA00022763"/>
    </source>
</evidence>
<evidence type="ECO:0000256" key="2">
    <source>
        <dbReference type="ARBA" id="ARBA00001947"/>
    </source>
</evidence>
<dbReference type="InterPro" id="IPR015887">
    <property type="entry name" value="DNA_glyclase_Znf_dom_DNA_BS"/>
</dbReference>
<proteinExistence type="inferred from homology"/>
<dbReference type="PROSITE" id="PS01242">
    <property type="entry name" value="ZF_FPG_1"/>
    <property type="match status" value="1"/>
</dbReference>
<evidence type="ECO:0000256" key="8">
    <source>
        <dbReference type="ARBA" id="ARBA00022833"/>
    </source>
</evidence>
<keyword evidence="9" id="KW-0238">DNA-binding</keyword>
<dbReference type="AlphaFoldDB" id="C6HVP0"/>
<dbReference type="InterPro" id="IPR012319">
    <property type="entry name" value="FPG_cat"/>
</dbReference>
<evidence type="ECO:0000256" key="12">
    <source>
        <dbReference type="ARBA" id="ARBA00023268"/>
    </source>
</evidence>
<dbReference type="Proteomes" id="UP000009374">
    <property type="component" value="Unassembled WGS sequence"/>
</dbReference>
<evidence type="ECO:0000256" key="1">
    <source>
        <dbReference type="ARBA" id="ARBA00001668"/>
    </source>
</evidence>
<dbReference type="PROSITE" id="PS51066">
    <property type="entry name" value="ZF_FPG_2"/>
    <property type="match status" value="1"/>
</dbReference>
<dbReference type="InterPro" id="IPR035937">
    <property type="entry name" value="FPG_N"/>
</dbReference>
<dbReference type="PROSITE" id="PS51068">
    <property type="entry name" value="FPG_CAT"/>
    <property type="match status" value="1"/>
</dbReference>
<evidence type="ECO:0000256" key="9">
    <source>
        <dbReference type="ARBA" id="ARBA00023125"/>
    </source>
</evidence>
<dbReference type="Gene3D" id="3.20.190.10">
    <property type="entry name" value="MutM-like, N-terminal"/>
    <property type="match status" value="1"/>
</dbReference>
<organism evidence="18 19">
    <name type="scientific">Leptospirillum ferrodiazotrophum</name>
    <dbReference type="NCBI Taxonomy" id="412449"/>
    <lineage>
        <taxon>Bacteria</taxon>
        <taxon>Pseudomonadati</taxon>
        <taxon>Nitrospirota</taxon>
        <taxon>Nitrospiria</taxon>
        <taxon>Nitrospirales</taxon>
        <taxon>Nitrospiraceae</taxon>
        <taxon>Leptospirillum</taxon>
    </lineage>
</organism>
<feature type="domain" description="Formamidopyrimidine-DNA glycosylase catalytic" evidence="17">
    <location>
        <begin position="2"/>
        <end position="120"/>
    </location>
</feature>
<dbReference type="InterPro" id="IPR015886">
    <property type="entry name" value="H2TH_FPG"/>
</dbReference>
<gene>
    <name evidence="18" type="ORF">UBAL3_79520058</name>
</gene>
<evidence type="ECO:0000256" key="14">
    <source>
        <dbReference type="ARBA" id="ARBA00044632"/>
    </source>
</evidence>
<dbReference type="Pfam" id="PF06827">
    <property type="entry name" value="zf-FPG_IleRS"/>
    <property type="match status" value="1"/>
</dbReference>
<keyword evidence="7" id="KW-0378">Hydrolase</keyword>
<dbReference type="EMBL" id="GG693865">
    <property type="protein sequence ID" value="EES53337.1"/>
    <property type="molecule type" value="Genomic_DNA"/>
</dbReference>
<dbReference type="Pfam" id="PF06831">
    <property type="entry name" value="H2TH"/>
    <property type="match status" value="1"/>
</dbReference>
<evidence type="ECO:0000256" key="10">
    <source>
        <dbReference type="ARBA" id="ARBA00023204"/>
    </source>
</evidence>